<gene>
    <name evidence="4" type="primary">lacZ_7</name>
    <name evidence="4" type="ORF">LF1_33080</name>
</gene>
<dbReference type="InterPro" id="IPR000421">
    <property type="entry name" value="FA58C"/>
</dbReference>
<protein>
    <submittedName>
        <fullName evidence="4">Beta-galactosidase</fullName>
        <ecNumber evidence="4">3.2.1.23</ecNumber>
    </submittedName>
</protein>
<keyword evidence="4" id="KW-0378">Hydrolase</keyword>
<evidence type="ECO:0000259" key="3">
    <source>
        <dbReference type="PROSITE" id="PS50022"/>
    </source>
</evidence>
<feature type="domain" description="F5/8 type C" evidence="3">
    <location>
        <begin position="928"/>
        <end position="1040"/>
    </location>
</feature>
<dbReference type="OrthoDB" id="9814867at2"/>
<dbReference type="InterPro" id="IPR008979">
    <property type="entry name" value="Galactose-bd-like_sf"/>
</dbReference>
<evidence type="ECO:0000256" key="2">
    <source>
        <dbReference type="SAM" id="SignalP"/>
    </source>
</evidence>
<dbReference type="GO" id="GO:0005975">
    <property type="term" value="P:carbohydrate metabolic process"/>
    <property type="evidence" value="ECO:0007669"/>
    <property type="project" value="InterPro"/>
</dbReference>
<evidence type="ECO:0000313" key="4">
    <source>
        <dbReference type="EMBL" id="KAA1260767.1"/>
    </source>
</evidence>
<dbReference type="GO" id="GO:0004565">
    <property type="term" value="F:beta-galactosidase activity"/>
    <property type="evidence" value="ECO:0007669"/>
    <property type="project" value="UniProtKB-EC"/>
</dbReference>
<dbReference type="InterPro" id="IPR017853">
    <property type="entry name" value="GH"/>
</dbReference>
<reference evidence="4 5" key="1">
    <citation type="submission" date="2019-08" db="EMBL/GenBank/DDBJ databases">
        <title>Deep-cultivation of Planctomycetes and their phenomic and genomic characterization uncovers novel biology.</title>
        <authorList>
            <person name="Wiegand S."/>
            <person name="Jogler M."/>
            <person name="Boedeker C."/>
            <person name="Pinto D."/>
            <person name="Vollmers J."/>
            <person name="Rivas-Marin E."/>
            <person name="Kohn T."/>
            <person name="Peeters S.H."/>
            <person name="Heuer A."/>
            <person name="Rast P."/>
            <person name="Oberbeckmann S."/>
            <person name="Bunk B."/>
            <person name="Jeske O."/>
            <person name="Meyerdierks A."/>
            <person name="Storesund J.E."/>
            <person name="Kallscheuer N."/>
            <person name="Luecker S."/>
            <person name="Lage O.M."/>
            <person name="Pohl T."/>
            <person name="Merkel B.J."/>
            <person name="Hornburger P."/>
            <person name="Mueller R.-W."/>
            <person name="Bruemmer F."/>
            <person name="Labrenz M."/>
            <person name="Spormann A.M."/>
            <person name="Op Den Camp H."/>
            <person name="Overmann J."/>
            <person name="Amann R."/>
            <person name="Jetten M.S.M."/>
            <person name="Mascher T."/>
            <person name="Medema M.H."/>
            <person name="Devos D.P."/>
            <person name="Kaster A.-K."/>
            <person name="Ovreas L."/>
            <person name="Rohde M."/>
            <person name="Galperin M.Y."/>
            <person name="Jogler C."/>
        </authorList>
    </citation>
    <scope>NUCLEOTIDE SEQUENCE [LARGE SCALE GENOMIC DNA]</scope>
    <source>
        <strain evidence="4 5">LF1</strain>
    </source>
</reference>
<dbReference type="Pfam" id="PF00754">
    <property type="entry name" value="F5_F8_type_C"/>
    <property type="match status" value="1"/>
</dbReference>
<dbReference type="PROSITE" id="PS50022">
    <property type="entry name" value="FA58C_3"/>
    <property type="match status" value="1"/>
</dbReference>
<dbReference type="EMBL" id="VRLW01000001">
    <property type="protein sequence ID" value="KAA1260767.1"/>
    <property type="molecule type" value="Genomic_DNA"/>
</dbReference>
<feature type="chain" id="PRO_5022890256" evidence="2">
    <location>
        <begin position="24"/>
        <end position="1057"/>
    </location>
</feature>
<dbReference type="Gene3D" id="2.60.120.260">
    <property type="entry name" value="Galactose-binding domain-like"/>
    <property type="match status" value="2"/>
</dbReference>
<dbReference type="SUPFAM" id="SSF51445">
    <property type="entry name" value="(Trans)glycosidases"/>
    <property type="match status" value="1"/>
</dbReference>
<feature type="signal peptide" evidence="2">
    <location>
        <begin position="1"/>
        <end position="23"/>
    </location>
</feature>
<evidence type="ECO:0000313" key="5">
    <source>
        <dbReference type="Proteomes" id="UP000322699"/>
    </source>
</evidence>
<keyword evidence="2" id="KW-0732">Signal</keyword>
<dbReference type="InterPro" id="IPR006104">
    <property type="entry name" value="Glyco_hydro_2_N"/>
</dbReference>
<keyword evidence="5" id="KW-1185">Reference proteome</keyword>
<organism evidence="4 5">
    <name type="scientific">Rubripirellula obstinata</name>
    <dbReference type="NCBI Taxonomy" id="406547"/>
    <lineage>
        <taxon>Bacteria</taxon>
        <taxon>Pseudomonadati</taxon>
        <taxon>Planctomycetota</taxon>
        <taxon>Planctomycetia</taxon>
        <taxon>Pirellulales</taxon>
        <taxon>Pirellulaceae</taxon>
        <taxon>Rubripirellula</taxon>
    </lineage>
</organism>
<dbReference type="PANTHER" id="PTHR42732:SF1">
    <property type="entry name" value="BETA-MANNOSIDASE"/>
    <property type="match status" value="1"/>
</dbReference>
<dbReference type="EC" id="3.2.1.23" evidence="4"/>
<accession>A0A5B1CHU6</accession>
<keyword evidence="4" id="KW-0326">Glycosidase</keyword>
<dbReference type="AlphaFoldDB" id="A0A5B1CHU6"/>
<evidence type="ECO:0000256" key="1">
    <source>
        <dbReference type="ARBA" id="ARBA00007401"/>
    </source>
</evidence>
<dbReference type="Pfam" id="PF02837">
    <property type="entry name" value="Glyco_hydro_2_N"/>
    <property type="match status" value="1"/>
</dbReference>
<dbReference type="Gene3D" id="3.20.20.80">
    <property type="entry name" value="Glycosidases"/>
    <property type="match status" value="1"/>
</dbReference>
<name>A0A5B1CHU6_9BACT</name>
<comment type="caution">
    <text evidence="4">The sequence shown here is derived from an EMBL/GenBank/DDBJ whole genome shotgun (WGS) entry which is preliminary data.</text>
</comment>
<dbReference type="Proteomes" id="UP000322699">
    <property type="component" value="Unassembled WGS sequence"/>
</dbReference>
<comment type="similarity">
    <text evidence="1">Belongs to the glycosyl hydrolase 2 family.</text>
</comment>
<dbReference type="InterPro" id="IPR051913">
    <property type="entry name" value="GH2_Domain-Containing"/>
</dbReference>
<dbReference type="PANTHER" id="PTHR42732">
    <property type="entry name" value="BETA-GALACTOSIDASE"/>
    <property type="match status" value="1"/>
</dbReference>
<dbReference type="SUPFAM" id="SSF49785">
    <property type="entry name" value="Galactose-binding domain-like"/>
    <property type="match status" value="2"/>
</dbReference>
<sequence precursor="true">MWINRLVCSFLLLIVCSSSLGHANAIDLSGTWNVRLDEQDVGESESWFDEVKGTPIELPGITGEAGLGEPLSLEPALTKKVFKHLHQRHKYVGAAWYARNVQLDDDWDQQSTSLVLERSIWETTVWINGRKVGSRISLSVPHRYSVADFLKPGDNRIVIRVDNRPVVDIGVLGHAYTDETQTIWNGLIGAIELTTEAAPENQSIQIKNFPLRVKVTGSNLASSEKLEVTAEPIGHDAPAWSRTVSVQGDGQETLIPVPSDTIRTWSEFDPALYRVTCRLQETEASIVTGFREVKADGTKLLINGTPSFMRGTLECCIFPKTGYPPMDSAGWDKVMGTLKEYGLNHLRFHSWCPPEAAFASADRHGIYLQAELPNWTFKMGKLPETDAFFKEEGRRIIREYGHHPSLVFFSLGNELTGDYAYLDEMVKELRPLAPHLLYTSTSYSFSKRGTLPGPEDDFFITQRSKTGWVRGQGFLNQTWPTTDSDYLEGLQCIEIPLVTHEVGQYNVYPNLAELPKYNGNLRAVNYEAIQQDLRSKGRLDQAASYTLNSGKLAALLYKEDIERALRTKGLSGIQLLDLHDFPGQSTATVGLLDSFWDSKGVIEAKDFRRFCAPVVPLIRVPKMAWSAGETFQAEIEIANFGQAVLEDAKVRWEVQSDSGETISSATLAGQNIAIGNGNQVGTIELPLPSIKNAVQWKVTVSIAGTDYANDWNFWVYPNSESDAQTQSNDSAIVVRNFGKPLFDALAQGRRVLFLPKREEIKSPLDGRFIPVFWSPLHFPNQPGSLGTVIDADHPIFADFPTSTHTDWQWWELLATSTSISGSEFGDDFKPMMQFIDKYNRNDLPAILWEAKVGDGSLLVCSLDIESDPQKRIVAAQLKRSVLSYINGSQFAPTHQLEPQQLVKLFQTRPYRIRLDGGSSHPDYPVTNLDDGDPKTIWHTDWRDSNNQYPYALTIELSQPQKVQGLEFVQRSGNPNGRIDRYQVSTSVDGTTWSVIEDVNETETSLRFKQPTVAAFIRFEALSEVNDQPNCAVAELKPILDAGITSVDELGLIEGFNH</sequence>
<proteinExistence type="inferred from homology"/>